<feature type="compositionally biased region" description="Basic and acidic residues" evidence="1">
    <location>
        <begin position="331"/>
        <end position="344"/>
    </location>
</feature>
<feature type="compositionally biased region" description="Low complexity" evidence="1">
    <location>
        <begin position="183"/>
        <end position="205"/>
    </location>
</feature>
<name>A0A0F7SQV6_PHARH</name>
<feature type="compositionally biased region" description="Acidic residues" evidence="1">
    <location>
        <begin position="29"/>
        <end position="40"/>
    </location>
</feature>
<feature type="compositionally biased region" description="Polar residues" evidence="1">
    <location>
        <begin position="62"/>
        <end position="74"/>
    </location>
</feature>
<feature type="compositionally biased region" description="Basic residues" evidence="1">
    <location>
        <begin position="244"/>
        <end position="253"/>
    </location>
</feature>
<organism evidence="2">
    <name type="scientific">Phaffia rhodozyma</name>
    <name type="common">Yeast</name>
    <name type="synonym">Xanthophyllomyces dendrorhous</name>
    <dbReference type="NCBI Taxonomy" id="264483"/>
    <lineage>
        <taxon>Eukaryota</taxon>
        <taxon>Fungi</taxon>
        <taxon>Dikarya</taxon>
        <taxon>Basidiomycota</taxon>
        <taxon>Agaricomycotina</taxon>
        <taxon>Tremellomycetes</taxon>
        <taxon>Cystofilobasidiales</taxon>
        <taxon>Mrakiaceae</taxon>
        <taxon>Phaffia</taxon>
    </lineage>
</organism>
<dbReference type="EMBL" id="LN483166">
    <property type="protein sequence ID" value="CED84607.1"/>
    <property type="molecule type" value="Genomic_DNA"/>
</dbReference>
<feature type="region of interest" description="Disordered" evidence="1">
    <location>
        <begin position="159"/>
        <end position="275"/>
    </location>
</feature>
<feature type="region of interest" description="Disordered" evidence="1">
    <location>
        <begin position="1"/>
        <end position="94"/>
    </location>
</feature>
<feature type="compositionally biased region" description="Basic and acidic residues" evidence="1">
    <location>
        <begin position="19"/>
        <end position="28"/>
    </location>
</feature>
<evidence type="ECO:0000313" key="2">
    <source>
        <dbReference type="EMBL" id="CED84607.1"/>
    </source>
</evidence>
<dbReference type="AlphaFoldDB" id="A0A0F7SQV6"/>
<proteinExistence type="predicted"/>
<protein>
    <submittedName>
        <fullName evidence="2">Uncharacterized protein</fullName>
    </submittedName>
</protein>
<feature type="region of interest" description="Disordered" evidence="1">
    <location>
        <begin position="324"/>
        <end position="344"/>
    </location>
</feature>
<sequence>MSLMSISRPPSDETVASKPQHEESKDGDSDGDEDEDEDEEPFVRDQEGESMLKAMLDHILTSFGSSHADQNPVSEKTKGKRKRAESKDDNSNEVYDFRLTASEVKPIALRPPEIHFKVPNPHDKPLTEQDLALLKSRASSAAVSSEWVLSQATLAPFVPSRPIPTYYIPNSPSTGTAPPPPSTSSSSSSTPTLLLTTTPRPGTNPRTRHFPPPDLPERGPGGHLPCAQYQAVPLNSLNSEAPLKKRRKQRKRLPAGVKSEASIRPSNPQQERPQPMFFCPSEDLGGKCRGYAYGYNINWDLELDQEGRGYQRDKLKIGWVEPDTGASWWGRKGDAGGRKRLREK</sequence>
<evidence type="ECO:0000256" key="1">
    <source>
        <dbReference type="SAM" id="MobiDB-lite"/>
    </source>
</evidence>
<reference evidence="2" key="1">
    <citation type="submission" date="2014-08" db="EMBL/GenBank/DDBJ databases">
        <authorList>
            <person name="Sharma Rahul"/>
            <person name="Thines Marco"/>
        </authorList>
    </citation>
    <scope>NUCLEOTIDE SEQUENCE</scope>
</reference>
<accession>A0A0F7SQV6</accession>